<proteinExistence type="evidence at transcript level"/>
<evidence type="ECO:0000256" key="1">
    <source>
        <dbReference type="SAM" id="MobiDB-lite"/>
    </source>
</evidence>
<name>C0PIJ3_MAIZE</name>
<reference evidence="3" key="2">
    <citation type="submission" date="2012-06" db="EMBL/GenBank/DDBJ databases">
        <authorList>
            <person name="Yu Y."/>
            <person name="Currie J."/>
            <person name="Lomeli R."/>
            <person name="Angelova A."/>
            <person name="Collura K."/>
            <person name="Wissotski M."/>
            <person name="Campos D."/>
            <person name="Kudrna D."/>
            <person name="Golser W."/>
            <person name="Ashely E."/>
            <person name="Descour A."/>
            <person name="Fernandes J."/>
            <person name="Soderlund C."/>
            <person name="Walbot V."/>
        </authorList>
    </citation>
    <scope>NUCLEOTIDE SEQUENCE</scope>
    <source>
        <strain evidence="3">B73</strain>
    </source>
</reference>
<reference evidence="3" key="1">
    <citation type="journal article" date="2009" name="PLoS Genet.">
        <title>Sequencing, mapping, and analysis of 27,455 maize full-length cDNAs.</title>
        <authorList>
            <person name="Soderlund C."/>
            <person name="Descour A."/>
            <person name="Kudrna D."/>
            <person name="Bomhoff M."/>
            <person name="Boyd L."/>
            <person name="Currie J."/>
            <person name="Angelova A."/>
            <person name="Collura K."/>
            <person name="Wissotski M."/>
            <person name="Ashley E."/>
            <person name="Morrow D."/>
            <person name="Fernandes J."/>
            <person name="Walbot V."/>
            <person name="Yu Y."/>
        </authorList>
    </citation>
    <scope>NUCLEOTIDE SEQUENCE</scope>
    <source>
        <strain evidence="3">B73</strain>
    </source>
</reference>
<feature type="compositionally biased region" description="Polar residues" evidence="1">
    <location>
        <begin position="51"/>
        <end position="62"/>
    </location>
</feature>
<accession>C0PIJ3</accession>
<dbReference type="EMBL" id="BT068112">
    <property type="protein sequence ID" value="ACN35009.1"/>
    <property type="molecule type" value="mRNA"/>
</dbReference>
<protein>
    <recommendedName>
        <fullName evidence="4">Secreted protein</fullName>
    </recommendedName>
</protein>
<dbReference type="AlphaFoldDB" id="C0PIJ3"/>
<organism evidence="3">
    <name type="scientific">Zea mays</name>
    <name type="common">Maize</name>
    <dbReference type="NCBI Taxonomy" id="4577"/>
    <lineage>
        <taxon>Eukaryota</taxon>
        <taxon>Viridiplantae</taxon>
        <taxon>Streptophyta</taxon>
        <taxon>Embryophyta</taxon>
        <taxon>Tracheophyta</taxon>
        <taxon>Spermatophyta</taxon>
        <taxon>Magnoliopsida</taxon>
        <taxon>Liliopsida</taxon>
        <taxon>Poales</taxon>
        <taxon>Poaceae</taxon>
        <taxon>PACMAD clade</taxon>
        <taxon>Panicoideae</taxon>
        <taxon>Andropogonodae</taxon>
        <taxon>Andropogoneae</taxon>
        <taxon>Tripsacinae</taxon>
        <taxon>Zea</taxon>
    </lineage>
</organism>
<evidence type="ECO:0000313" key="3">
    <source>
        <dbReference type="EMBL" id="ACN35009.1"/>
    </source>
</evidence>
<feature type="signal peptide" evidence="2">
    <location>
        <begin position="1"/>
        <end position="22"/>
    </location>
</feature>
<evidence type="ECO:0000256" key="2">
    <source>
        <dbReference type="SAM" id="SignalP"/>
    </source>
</evidence>
<feature type="chain" id="PRO_5002901779" description="Secreted protein" evidence="2">
    <location>
        <begin position="23"/>
        <end position="119"/>
    </location>
</feature>
<feature type="region of interest" description="Disordered" evidence="1">
    <location>
        <begin position="31"/>
        <end position="77"/>
    </location>
</feature>
<sequence>MSGAHRTVRCLLLAVGSATCPAQIARPTVGPADRWPGRPLAHRTVRCTPDSPVNFSRTSPVNSRERPVRSNQPDAPDTIRCTTGHCPVHHRTVRCSQTQQILGCSSQDISNWIFPVSST</sequence>
<keyword evidence="2" id="KW-0732">Signal</keyword>
<evidence type="ECO:0008006" key="4">
    <source>
        <dbReference type="Google" id="ProtNLM"/>
    </source>
</evidence>